<evidence type="ECO:0000259" key="23">
    <source>
        <dbReference type="SMART" id="SM00831"/>
    </source>
</evidence>
<dbReference type="SUPFAM" id="SSF81660">
    <property type="entry name" value="Metal cation-transporting ATPase, ATP-binding domain N"/>
    <property type="match status" value="1"/>
</dbReference>
<evidence type="ECO:0000256" key="12">
    <source>
        <dbReference type="ARBA" id="ARBA00022958"/>
    </source>
</evidence>
<evidence type="ECO:0000256" key="6">
    <source>
        <dbReference type="ARBA" id="ARBA00022553"/>
    </source>
</evidence>
<evidence type="ECO:0000256" key="4">
    <source>
        <dbReference type="ARBA" id="ARBA00022475"/>
    </source>
</evidence>
<dbReference type="GO" id="GO:0036376">
    <property type="term" value="P:sodium ion export across plasma membrane"/>
    <property type="evidence" value="ECO:0007669"/>
    <property type="project" value="TreeGrafter"/>
</dbReference>
<dbReference type="InterPro" id="IPR006068">
    <property type="entry name" value="ATPase_P-typ_cation-transptr_C"/>
</dbReference>
<keyword evidence="18" id="KW-0739">Sodium transport</keyword>
<dbReference type="PRINTS" id="PR00121">
    <property type="entry name" value="NAKATPASE"/>
</dbReference>
<dbReference type="Gene3D" id="3.40.50.1000">
    <property type="entry name" value="HAD superfamily/HAD-like"/>
    <property type="match status" value="1"/>
</dbReference>
<dbReference type="InterPro" id="IPR036412">
    <property type="entry name" value="HAD-like_sf"/>
</dbReference>
<evidence type="ECO:0000256" key="1">
    <source>
        <dbReference type="ARBA" id="ARBA00004651"/>
    </source>
</evidence>
<dbReference type="PANTHER" id="PTHR43294">
    <property type="entry name" value="SODIUM/POTASSIUM-TRANSPORTING ATPASE SUBUNIT ALPHA"/>
    <property type="match status" value="1"/>
</dbReference>
<dbReference type="CDD" id="cd02608">
    <property type="entry name" value="P-type_ATPase_Na-K_like"/>
    <property type="match status" value="1"/>
</dbReference>
<comment type="subcellular location">
    <subcellularLocation>
        <location evidence="1 21">Cell membrane</location>
        <topology evidence="1 21">Multi-pass membrane protein</topology>
    </subcellularLocation>
</comment>
<keyword evidence="10 21" id="KW-0547">Nucleotide-binding</keyword>
<comment type="similarity">
    <text evidence="2 21">Belongs to the cation transport ATPase (P-type) (TC 3.A.3) family. Type IIC subfamily.</text>
</comment>
<evidence type="ECO:0000313" key="24">
    <source>
        <dbReference type="EMBL" id="KAF8788540.1"/>
    </source>
</evidence>
<evidence type="ECO:0000256" key="14">
    <source>
        <dbReference type="ARBA" id="ARBA00022989"/>
    </source>
</evidence>
<evidence type="ECO:0000256" key="11">
    <source>
        <dbReference type="ARBA" id="ARBA00022840"/>
    </source>
</evidence>
<dbReference type="InterPro" id="IPR050510">
    <property type="entry name" value="Cation_transp_ATPase_P-type"/>
</dbReference>
<keyword evidence="3 21" id="KW-0813">Transport</keyword>
<feature type="domain" description="Cation-transporting P-type ATPase N-terminal" evidence="23">
    <location>
        <begin position="22"/>
        <end position="96"/>
    </location>
</feature>
<dbReference type="OMA" id="NGQEYSM"/>
<evidence type="ECO:0000256" key="2">
    <source>
        <dbReference type="ARBA" id="ARBA00006934"/>
    </source>
</evidence>
<dbReference type="SFLD" id="SFLDF00027">
    <property type="entry name" value="p-type_atpase"/>
    <property type="match status" value="1"/>
</dbReference>
<dbReference type="GO" id="GO:0005886">
    <property type="term" value="C:plasma membrane"/>
    <property type="evidence" value="ECO:0007669"/>
    <property type="project" value="UniProtKB-SubCell"/>
</dbReference>
<evidence type="ECO:0000256" key="9">
    <source>
        <dbReference type="ARBA" id="ARBA00022723"/>
    </source>
</evidence>
<dbReference type="NCBIfam" id="TIGR01106">
    <property type="entry name" value="ATPase-IIC_X-K"/>
    <property type="match status" value="1"/>
</dbReference>
<keyword evidence="25" id="KW-1185">Reference proteome</keyword>
<feature type="transmembrane region" description="Helical" evidence="21">
    <location>
        <begin position="301"/>
        <end position="324"/>
    </location>
</feature>
<dbReference type="Gene3D" id="1.20.1110.10">
    <property type="entry name" value="Calcium-transporting ATPase, transmembrane domain"/>
    <property type="match status" value="1"/>
</dbReference>
<dbReference type="InterPro" id="IPR044492">
    <property type="entry name" value="P_typ_ATPase_HD_dom"/>
</dbReference>
<keyword evidence="14 21" id="KW-1133">Transmembrane helix</keyword>
<evidence type="ECO:0000256" key="13">
    <source>
        <dbReference type="ARBA" id="ARBA00022967"/>
    </source>
</evidence>
<dbReference type="GO" id="GO:0046872">
    <property type="term" value="F:metal ion binding"/>
    <property type="evidence" value="ECO:0007669"/>
    <property type="project" value="UniProtKB-KW"/>
</dbReference>
<dbReference type="GO" id="GO:0016887">
    <property type="term" value="F:ATP hydrolysis activity"/>
    <property type="evidence" value="ECO:0007669"/>
    <property type="project" value="InterPro"/>
</dbReference>
<dbReference type="AlphaFoldDB" id="A0A8T0FGU1"/>
<dbReference type="InterPro" id="IPR005775">
    <property type="entry name" value="P-type_ATPase_IIC"/>
</dbReference>
<dbReference type="GO" id="GO:0005391">
    <property type="term" value="F:P-type sodium:potassium-exchanging transporter activity"/>
    <property type="evidence" value="ECO:0007669"/>
    <property type="project" value="TreeGrafter"/>
</dbReference>
<dbReference type="InterPro" id="IPR023298">
    <property type="entry name" value="ATPase_P-typ_TM_dom_sf"/>
</dbReference>
<dbReference type="InterPro" id="IPR004014">
    <property type="entry name" value="ATPase_P-typ_cation-transptr_N"/>
</dbReference>
<evidence type="ECO:0000256" key="5">
    <source>
        <dbReference type="ARBA" id="ARBA00022538"/>
    </source>
</evidence>
<keyword evidence="9 21" id="KW-0479">Metal-binding</keyword>
<evidence type="ECO:0000256" key="10">
    <source>
        <dbReference type="ARBA" id="ARBA00022741"/>
    </source>
</evidence>
<evidence type="ECO:0000256" key="18">
    <source>
        <dbReference type="ARBA" id="ARBA00023201"/>
    </source>
</evidence>
<keyword evidence="13" id="KW-1278">Translocase</keyword>
<dbReference type="FunFam" id="3.40.1110.10:FF:000001">
    <property type="entry name" value="Sodium/potassium-transporting ATPase subunit alpha"/>
    <property type="match status" value="1"/>
</dbReference>
<evidence type="ECO:0000256" key="17">
    <source>
        <dbReference type="ARBA" id="ARBA00023136"/>
    </source>
</evidence>
<sequence>MLNKGKKGKPDLNDLKQEVDMDEHKITLQELYSRLGTDPEKGLTQAQARTVYERDGPNSLSPPKKTPEWVKFCKNLFGGFALLLWIGAILCFIAYSIQAGTFEEPPDDNLYLGIVLSVVVIVTGCFSYYQEARSSKIMESFKNMVPQYATIIREGQKYTIPAEGVVVGDIVEVKGGDRIPADIRIISASSCKVDNSSLTGESEPQSRSPELTNENPLETRNLAYFSTNCVEGTCRGVVINTGDRTVMGRIANLASGLEMGDTPIAREIAHFIHLITGVAVFLGLAFFITAFILGYHWLDAVIFLIGIIVANVPEGLLATVTVCLTLTAKRMALKNCLVKNLEAVETLGSTSTICSDKTGTLTQNRMTVAHMWFDNQIIEADTTEDQSGVQYDKTSPGWKGLSRACCLCSRADFKAGQENIPILKRECAGDASESAILKCMELAVGNVAAYRAKNPKVCEIPFNSTNKYHVTIHEIEENNERCYLLAMKGAPERILDRCSTIYINGEEKVMDDEMKEAFNNAYLELGGLGERVIGFCDFILPADKFPPGYPFDADEQNFPLSGLRFLGLISMIDPPRAAVPDAVAKCRSAGIKVIMVTGDHPITAKAIAKAVGIISEGNETVDDIAQRLNIPVEEVNPRDAKAAVVHGSELRDMATDYLDNILKHHTEIVFARTSPQQKLIIVEGCQRQGAIVAVTGDGVNDSPALKKADIGVAMGIAGSDVSKQAADMILLDDNFASIVTGVEEGRLIFDNLKKSIAYTLTSNIPEITPFLLFILADVPLPLGTVTILCIDLGTDLVPAISLAYEKPESDIMKRRPRDPLVDKLVNERLISIAYGQIGMIQGAAGFFSYFVIMSENGFMPGTLLGLRKEWDSKAINDLTDSYNQEWTYHDRKILEYTCHTAFFVTIVIVQWADLIICKTRRNSVLHQGMKNHVLNFGLVFETALAAFLSYCPGMDKGLRMYPLKINWWFPALPFSLLIFVYDEARRFILRRNPGGWVERETYY</sequence>
<evidence type="ECO:0000256" key="16">
    <source>
        <dbReference type="ARBA" id="ARBA00023065"/>
    </source>
</evidence>
<dbReference type="InterPro" id="IPR008250">
    <property type="entry name" value="ATPase_P-typ_transduc_dom_A_sf"/>
</dbReference>
<comment type="caution">
    <text evidence="24">The sequence shown here is derived from an EMBL/GenBank/DDBJ whole genome shotgun (WGS) entry which is preliminary data.</text>
</comment>
<organism evidence="24 25">
    <name type="scientific">Argiope bruennichi</name>
    <name type="common">Wasp spider</name>
    <name type="synonym">Aranea bruennichi</name>
    <dbReference type="NCBI Taxonomy" id="94029"/>
    <lineage>
        <taxon>Eukaryota</taxon>
        <taxon>Metazoa</taxon>
        <taxon>Ecdysozoa</taxon>
        <taxon>Arthropoda</taxon>
        <taxon>Chelicerata</taxon>
        <taxon>Arachnida</taxon>
        <taxon>Araneae</taxon>
        <taxon>Araneomorphae</taxon>
        <taxon>Entelegynae</taxon>
        <taxon>Araneoidea</taxon>
        <taxon>Araneidae</taxon>
        <taxon>Argiope</taxon>
    </lineage>
</organism>
<dbReference type="Proteomes" id="UP000807504">
    <property type="component" value="Unassembled WGS sequence"/>
</dbReference>
<evidence type="ECO:0000256" key="8">
    <source>
        <dbReference type="ARBA" id="ARBA00022692"/>
    </source>
</evidence>
<keyword evidence="17 21" id="KW-0472">Membrane</keyword>
<keyword evidence="15" id="KW-0915">Sodium</keyword>
<dbReference type="SUPFAM" id="SSF81665">
    <property type="entry name" value="Calcium ATPase, transmembrane domain M"/>
    <property type="match status" value="1"/>
</dbReference>
<keyword evidence="6" id="KW-0597">Phosphoprotein</keyword>
<gene>
    <name evidence="24" type="ORF">HNY73_006570</name>
</gene>
<feature type="transmembrane region" description="Helical" evidence="21">
    <location>
        <begin position="965"/>
        <end position="981"/>
    </location>
</feature>
<keyword evidence="16 21" id="KW-0406">Ion transport</keyword>
<dbReference type="GO" id="GO:0005524">
    <property type="term" value="F:ATP binding"/>
    <property type="evidence" value="ECO:0007669"/>
    <property type="project" value="UniProtKB-KW"/>
</dbReference>
<dbReference type="SMART" id="SM00831">
    <property type="entry name" value="Cation_ATPase_N"/>
    <property type="match status" value="1"/>
</dbReference>
<comment type="function">
    <text evidence="19">This is the catalytic component of the active enzyme, which catalyzes the hydrolysis of ATP coupled with the exchange of sodium and potassium ions across the plasma membrane. This action creates the electrochemical gradient of sodium and potassium ions, providing the energy for active transport of various nutrients.</text>
</comment>
<dbReference type="NCBIfam" id="TIGR01494">
    <property type="entry name" value="ATPase_P-type"/>
    <property type="match status" value="2"/>
</dbReference>
<dbReference type="InterPro" id="IPR023299">
    <property type="entry name" value="ATPase_P-typ_cyto_dom_N"/>
</dbReference>
<reference evidence="24" key="2">
    <citation type="submission" date="2020-06" db="EMBL/GenBank/DDBJ databases">
        <authorList>
            <person name="Sheffer M."/>
        </authorList>
    </citation>
    <scope>NUCLEOTIDE SEQUENCE</scope>
</reference>
<feature type="transmembrane region" description="Helical" evidence="21">
    <location>
        <begin position="825"/>
        <end position="852"/>
    </location>
</feature>
<evidence type="ECO:0000256" key="3">
    <source>
        <dbReference type="ARBA" id="ARBA00022448"/>
    </source>
</evidence>
<evidence type="ECO:0000256" key="20">
    <source>
        <dbReference type="ARBA" id="ARBA00038795"/>
    </source>
</evidence>
<dbReference type="SFLD" id="SFLDS00003">
    <property type="entry name" value="Haloacid_Dehalogenase"/>
    <property type="match status" value="1"/>
</dbReference>
<keyword evidence="12 21" id="KW-0630">Potassium</keyword>
<dbReference type="InterPro" id="IPR018303">
    <property type="entry name" value="ATPase_P-typ_P_site"/>
</dbReference>
<dbReference type="FunFam" id="1.20.1110.10:FF:000095">
    <property type="entry name" value="Sodium/potassium-transporting ATPase subunit alpha-1"/>
    <property type="match status" value="2"/>
</dbReference>
<dbReference type="Pfam" id="PF13246">
    <property type="entry name" value="Cation_ATPase"/>
    <property type="match status" value="1"/>
</dbReference>
<keyword evidence="7" id="KW-0740">Sodium/potassium transport</keyword>
<dbReference type="PANTHER" id="PTHR43294:SF13">
    <property type="entry name" value="SODIUM_POTASSIUM-TRANSPORTING ATPASE SUBUNIT ALPHA"/>
    <property type="match status" value="1"/>
</dbReference>
<dbReference type="InterPro" id="IPR023214">
    <property type="entry name" value="HAD_sf"/>
</dbReference>
<evidence type="ECO:0000256" key="22">
    <source>
        <dbReference type="SAM" id="MobiDB-lite"/>
    </source>
</evidence>
<keyword evidence="11 21" id="KW-0067">ATP-binding</keyword>
<dbReference type="SFLD" id="SFLDG00002">
    <property type="entry name" value="C1.7:_P-type_atpase_like"/>
    <property type="match status" value="1"/>
</dbReference>
<dbReference type="GO" id="GO:0030007">
    <property type="term" value="P:intracellular potassium ion homeostasis"/>
    <property type="evidence" value="ECO:0007669"/>
    <property type="project" value="TreeGrafter"/>
</dbReference>
<keyword evidence="5 21" id="KW-0633">Potassium transport</keyword>
<reference evidence="24" key="1">
    <citation type="journal article" date="2020" name="bioRxiv">
        <title>Chromosome-level reference genome of the European wasp spider Argiope bruennichi: a resource for studies on range expansion and evolutionary adaptation.</title>
        <authorList>
            <person name="Sheffer M.M."/>
            <person name="Hoppe A."/>
            <person name="Krehenwinkel H."/>
            <person name="Uhl G."/>
            <person name="Kuss A.W."/>
            <person name="Jensen L."/>
            <person name="Jensen C."/>
            <person name="Gillespie R.G."/>
            <person name="Hoff K.J."/>
            <person name="Prost S."/>
        </authorList>
    </citation>
    <scope>NUCLEOTIDE SEQUENCE</scope>
</reference>
<dbReference type="InterPro" id="IPR001757">
    <property type="entry name" value="P_typ_ATPase"/>
</dbReference>
<feature type="transmembrane region" description="Helical" evidence="21">
    <location>
        <begin position="893"/>
        <end position="912"/>
    </location>
</feature>
<dbReference type="EMBL" id="JABXBU010000012">
    <property type="protein sequence ID" value="KAF8788540.1"/>
    <property type="molecule type" value="Genomic_DNA"/>
</dbReference>
<dbReference type="Gene3D" id="2.70.150.10">
    <property type="entry name" value="Calcium-transporting ATPase, cytoplasmic transduction domain A"/>
    <property type="match status" value="1"/>
</dbReference>
<dbReference type="Gene3D" id="3.40.1110.10">
    <property type="entry name" value="Calcium-transporting ATPase, cytoplasmic domain N"/>
    <property type="match status" value="1"/>
</dbReference>
<evidence type="ECO:0000256" key="15">
    <source>
        <dbReference type="ARBA" id="ARBA00023053"/>
    </source>
</evidence>
<dbReference type="Pfam" id="PF00690">
    <property type="entry name" value="Cation_ATPase_N"/>
    <property type="match status" value="1"/>
</dbReference>
<dbReference type="GO" id="GO:1990573">
    <property type="term" value="P:potassium ion import across plasma membrane"/>
    <property type="evidence" value="ECO:0007669"/>
    <property type="project" value="TreeGrafter"/>
</dbReference>
<protein>
    <recommendedName>
        <fullName evidence="21">Sodium/potassium-transporting ATPase subunit alpha</fullName>
    </recommendedName>
</protein>
<dbReference type="Pfam" id="PF00122">
    <property type="entry name" value="E1-E2_ATPase"/>
    <property type="match status" value="1"/>
</dbReference>
<dbReference type="FunFam" id="2.70.150.10:FF:000106">
    <property type="entry name" value="Sodium/potassium-transporting ATPase subunit alpha"/>
    <property type="match status" value="1"/>
</dbReference>
<evidence type="ECO:0000256" key="21">
    <source>
        <dbReference type="RuleBase" id="RU362084"/>
    </source>
</evidence>
<feature type="transmembrane region" description="Helical" evidence="21">
    <location>
        <begin position="110"/>
        <end position="129"/>
    </location>
</feature>
<feature type="transmembrane region" description="Helical" evidence="21">
    <location>
        <begin position="76"/>
        <end position="98"/>
    </location>
</feature>
<dbReference type="SUPFAM" id="SSF56784">
    <property type="entry name" value="HAD-like"/>
    <property type="match status" value="1"/>
</dbReference>
<dbReference type="InterPro" id="IPR059000">
    <property type="entry name" value="ATPase_P-type_domA"/>
</dbReference>
<dbReference type="Pfam" id="PF00689">
    <property type="entry name" value="Cation_ATPase_C"/>
    <property type="match status" value="1"/>
</dbReference>
<feature type="region of interest" description="Disordered" evidence="22">
    <location>
        <begin position="194"/>
        <end position="213"/>
    </location>
</feature>
<feature type="transmembrane region" description="Helical" evidence="21">
    <location>
        <begin position="271"/>
        <end position="295"/>
    </location>
</feature>
<name>A0A8T0FGU1_ARGBR</name>
<dbReference type="SUPFAM" id="SSF81653">
    <property type="entry name" value="Calcium ATPase, transduction domain A"/>
    <property type="match status" value="1"/>
</dbReference>
<dbReference type="FunFam" id="3.40.50.1000:FF:000004">
    <property type="entry name" value="Sodium/potassium-transporting ATPase subunit alpha"/>
    <property type="match status" value="1"/>
</dbReference>
<accession>A0A8T0FGU1</accession>
<dbReference type="GO" id="GO:1902600">
    <property type="term" value="P:proton transmembrane transport"/>
    <property type="evidence" value="ECO:0007669"/>
    <property type="project" value="TreeGrafter"/>
</dbReference>
<proteinExistence type="inferred from homology"/>
<comment type="subunit">
    <text evidence="20">The sodium/potassium-transporting ATPase is composed of a catalytic alpha subunit, an auxiliary non-catalytic beta subunit and an additional regulatory subunit.</text>
</comment>
<dbReference type="GO" id="GO:0006883">
    <property type="term" value="P:intracellular sodium ion homeostasis"/>
    <property type="evidence" value="ECO:0007669"/>
    <property type="project" value="TreeGrafter"/>
</dbReference>
<keyword evidence="8 21" id="KW-0812">Transmembrane</keyword>
<keyword evidence="4" id="KW-1003">Cell membrane</keyword>
<dbReference type="PROSITE" id="PS00154">
    <property type="entry name" value="ATPASE_E1_E2"/>
    <property type="match status" value="1"/>
</dbReference>
<dbReference type="PRINTS" id="PR00119">
    <property type="entry name" value="CATATPASE"/>
</dbReference>
<evidence type="ECO:0000313" key="25">
    <source>
        <dbReference type="Proteomes" id="UP000807504"/>
    </source>
</evidence>
<feature type="transmembrane region" description="Helical" evidence="21">
    <location>
        <begin position="933"/>
        <end position="950"/>
    </location>
</feature>
<evidence type="ECO:0000256" key="7">
    <source>
        <dbReference type="ARBA" id="ARBA00022607"/>
    </source>
</evidence>
<evidence type="ECO:0000256" key="19">
    <source>
        <dbReference type="ARBA" id="ARBA00037422"/>
    </source>
</evidence>